<accession>D8UEF6</accession>
<dbReference type="Proteomes" id="UP000001058">
    <property type="component" value="Unassembled WGS sequence"/>
</dbReference>
<keyword evidence="3" id="KW-1185">Reference proteome</keyword>
<dbReference type="AlphaFoldDB" id="D8UEF6"/>
<sequence>MRTRSFGTTSPAGADINQRLGAQPAKLAPEVQAVQHARLEAIRAKQEAVAEAEGTEAVERRLAPNARTAGRPRKHVKATIPGALLKYVPANCTSVAQPCDVGLNKPFKDGWERCGLLEAFTAERQKKALRLERAGELFPEAHSKRQAGAEATAAELMPGLAGGEPVATHAVEADPSAWPCDSDDTDEQLEELFTAITEEQTQFDALTPEEVEKLRTGEPDGLEGRFRRRGKCRALITLL</sequence>
<dbReference type="EMBL" id="GL378389">
    <property type="protein sequence ID" value="EFJ41835.1"/>
    <property type="molecule type" value="Genomic_DNA"/>
</dbReference>
<evidence type="ECO:0000313" key="2">
    <source>
        <dbReference type="EMBL" id="EFJ41835.1"/>
    </source>
</evidence>
<feature type="compositionally biased region" description="Polar residues" evidence="1">
    <location>
        <begin position="1"/>
        <end position="11"/>
    </location>
</feature>
<dbReference type="GeneID" id="9622843"/>
<reference evidence="2 3" key="1">
    <citation type="journal article" date="2010" name="Science">
        <title>Genomic analysis of organismal complexity in the multicellular green alga Volvox carteri.</title>
        <authorList>
            <person name="Prochnik S.E."/>
            <person name="Umen J."/>
            <person name="Nedelcu A.M."/>
            <person name="Hallmann A."/>
            <person name="Miller S.M."/>
            <person name="Nishii I."/>
            <person name="Ferris P."/>
            <person name="Kuo A."/>
            <person name="Mitros T."/>
            <person name="Fritz-Laylin L.K."/>
            <person name="Hellsten U."/>
            <person name="Chapman J."/>
            <person name="Simakov O."/>
            <person name="Rensing S.A."/>
            <person name="Terry A."/>
            <person name="Pangilinan J."/>
            <person name="Kapitonov V."/>
            <person name="Jurka J."/>
            <person name="Salamov A."/>
            <person name="Shapiro H."/>
            <person name="Schmutz J."/>
            <person name="Grimwood J."/>
            <person name="Lindquist E."/>
            <person name="Lucas S."/>
            <person name="Grigoriev I.V."/>
            <person name="Schmitt R."/>
            <person name="Kirk D."/>
            <person name="Rokhsar D.S."/>
        </authorList>
    </citation>
    <scope>NUCLEOTIDE SEQUENCE [LARGE SCALE GENOMIC DNA]</scope>
    <source>
        <strain evidence="3">f. Nagariensis / Eve</strain>
    </source>
</reference>
<proteinExistence type="predicted"/>
<gene>
    <name evidence="2" type="ORF">VOLCADRAFT_98096</name>
</gene>
<organism evidence="3">
    <name type="scientific">Volvox carteri f. nagariensis</name>
    <dbReference type="NCBI Taxonomy" id="3068"/>
    <lineage>
        <taxon>Eukaryota</taxon>
        <taxon>Viridiplantae</taxon>
        <taxon>Chlorophyta</taxon>
        <taxon>core chlorophytes</taxon>
        <taxon>Chlorophyceae</taxon>
        <taxon>CS clade</taxon>
        <taxon>Chlamydomonadales</taxon>
        <taxon>Volvocaceae</taxon>
        <taxon>Volvox</taxon>
    </lineage>
</organism>
<feature type="region of interest" description="Disordered" evidence="1">
    <location>
        <begin position="1"/>
        <end position="23"/>
    </location>
</feature>
<evidence type="ECO:0000313" key="3">
    <source>
        <dbReference type="Proteomes" id="UP000001058"/>
    </source>
</evidence>
<evidence type="ECO:0000256" key="1">
    <source>
        <dbReference type="SAM" id="MobiDB-lite"/>
    </source>
</evidence>
<dbReference type="InParanoid" id="D8UEF6"/>
<name>D8UEF6_VOLCA</name>
<dbReference type="KEGG" id="vcn:VOLCADRAFT_98096"/>
<dbReference type="OrthoDB" id="3341102at2759"/>
<dbReference type="RefSeq" id="XP_002957033.1">
    <property type="nucleotide sequence ID" value="XM_002956987.1"/>
</dbReference>
<protein>
    <submittedName>
        <fullName evidence="2">Uncharacterized protein</fullName>
    </submittedName>
</protein>